<dbReference type="EMBL" id="BAABHS010000018">
    <property type="protein sequence ID" value="GAA4976583.1"/>
    <property type="molecule type" value="Genomic_DNA"/>
</dbReference>
<proteinExistence type="inferred from homology"/>
<evidence type="ECO:0000256" key="3">
    <source>
        <dbReference type="ARBA" id="ARBA00022490"/>
    </source>
</evidence>
<dbReference type="InterPro" id="IPR041715">
    <property type="entry name" value="HisRS-like_core"/>
</dbReference>
<dbReference type="GO" id="GO:0016874">
    <property type="term" value="F:ligase activity"/>
    <property type="evidence" value="ECO:0007669"/>
    <property type="project" value="UniProtKB-KW"/>
</dbReference>
<evidence type="ECO:0000256" key="8">
    <source>
        <dbReference type="ARBA" id="ARBA00023146"/>
    </source>
</evidence>
<evidence type="ECO:0000256" key="1">
    <source>
        <dbReference type="ARBA" id="ARBA00008226"/>
    </source>
</evidence>
<dbReference type="CDD" id="cd00773">
    <property type="entry name" value="HisRS-like_core"/>
    <property type="match status" value="1"/>
</dbReference>
<comment type="caution">
    <text evidence="12">The sequence shown here is derived from an EMBL/GenBank/DDBJ whole genome shotgun (WGS) entry which is preliminary data.</text>
</comment>
<evidence type="ECO:0000313" key="13">
    <source>
        <dbReference type="Proteomes" id="UP001500466"/>
    </source>
</evidence>
<evidence type="ECO:0000256" key="5">
    <source>
        <dbReference type="ARBA" id="ARBA00022741"/>
    </source>
</evidence>
<dbReference type="InterPro" id="IPR004516">
    <property type="entry name" value="HisRS/HisZ"/>
</dbReference>
<dbReference type="Proteomes" id="UP001500466">
    <property type="component" value="Unassembled WGS sequence"/>
</dbReference>
<dbReference type="RefSeq" id="WP_345677871.1">
    <property type="nucleotide sequence ID" value="NZ_BAABHS010000018.1"/>
</dbReference>
<keyword evidence="3 10" id="KW-0963">Cytoplasm</keyword>
<sequence>MSTFSAPRGTFDMLPPYSETFNRIRIQFGLELRDAGYQYIETPAFEDTGLFVRGVGESTDVVSKEMYTFQDRSGRSLTLRPEGTAAVVRAVLQHNLQAQRHPVKLWYFGPYFRYEAVQAGRTRQFHQIGAEAIGSADPLVDVEMIALAVEGFQKLGVSDFRLLLNSLGCKECRPVYRAKLQEFLRGLDLDEETRRRVEINPLRVLDDKRPEVQAQLDDAPLITDNLCEACAEHHAFVTGMLDELKIAYEPAPKLVRGLDYYVRTIFEFVHDGLGAQSAIGGGGRYDGLAQDLGGPELPSVGWAVGIGRTMLAMEAEGLDIEMPADCDVYGVALGESARREIFKFVTALRLADIPADMAFDHKKLKGAMKAAAQSGARYAIVLGERDLAEGVAQLKDLATGEQTPVALDAVVDTLKEKLQ</sequence>
<dbReference type="PANTHER" id="PTHR43707">
    <property type="entry name" value="HISTIDYL-TRNA SYNTHETASE"/>
    <property type="match status" value="1"/>
</dbReference>
<comment type="subcellular location">
    <subcellularLocation>
        <location evidence="10">Cytoplasm</location>
    </subcellularLocation>
</comment>
<evidence type="ECO:0000256" key="2">
    <source>
        <dbReference type="ARBA" id="ARBA00011738"/>
    </source>
</evidence>
<evidence type="ECO:0000256" key="4">
    <source>
        <dbReference type="ARBA" id="ARBA00022598"/>
    </source>
</evidence>
<accession>A0ABP9HRR6</accession>
<comment type="catalytic activity">
    <reaction evidence="9 10">
        <text>tRNA(His) + L-histidine + ATP = L-histidyl-tRNA(His) + AMP + diphosphate + H(+)</text>
        <dbReference type="Rhea" id="RHEA:17313"/>
        <dbReference type="Rhea" id="RHEA-COMP:9665"/>
        <dbReference type="Rhea" id="RHEA-COMP:9689"/>
        <dbReference type="ChEBI" id="CHEBI:15378"/>
        <dbReference type="ChEBI" id="CHEBI:30616"/>
        <dbReference type="ChEBI" id="CHEBI:33019"/>
        <dbReference type="ChEBI" id="CHEBI:57595"/>
        <dbReference type="ChEBI" id="CHEBI:78442"/>
        <dbReference type="ChEBI" id="CHEBI:78527"/>
        <dbReference type="ChEBI" id="CHEBI:456215"/>
        <dbReference type="EC" id="6.1.1.21"/>
    </reaction>
</comment>
<dbReference type="InterPro" id="IPR004154">
    <property type="entry name" value="Anticodon-bd"/>
</dbReference>
<organism evidence="12 13">
    <name type="scientific">Yinghuangia aomiensis</name>
    <dbReference type="NCBI Taxonomy" id="676205"/>
    <lineage>
        <taxon>Bacteria</taxon>
        <taxon>Bacillati</taxon>
        <taxon>Actinomycetota</taxon>
        <taxon>Actinomycetes</taxon>
        <taxon>Kitasatosporales</taxon>
        <taxon>Streptomycetaceae</taxon>
        <taxon>Yinghuangia</taxon>
    </lineage>
</organism>
<evidence type="ECO:0000256" key="7">
    <source>
        <dbReference type="ARBA" id="ARBA00022917"/>
    </source>
</evidence>
<keyword evidence="13" id="KW-1185">Reference proteome</keyword>
<dbReference type="HAMAP" id="MF_00127">
    <property type="entry name" value="His_tRNA_synth"/>
    <property type="match status" value="1"/>
</dbReference>
<protein>
    <recommendedName>
        <fullName evidence="10">Histidine--tRNA ligase</fullName>
        <ecNumber evidence="10">6.1.1.21</ecNumber>
    </recommendedName>
    <alternativeName>
        <fullName evidence="10">Histidyl-tRNA synthetase</fullName>
        <shortName evidence="10">HisRS</shortName>
    </alternativeName>
</protein>
<dbReference type="PIRSF" id="PIRSF001549">
    <property type="entry name" value="His-tRNA_synth"/>
    <property type="match status" value="1"/>
</dbReference>
<dbReference type="SUPFAM" id="SSF52954">
    <property type="entry name" value="Class II aaRS ABD-related"/>
    <property type="match status" value="1"/>
</dbReference>
<dbReference type="PROSITE" id="PS50862">
    <property type="entry name" value="AA_TRNA_LIGASE_II"/>
    <property type="match status" value="1"/>
</dbReference>
<dbReference type="InterPro" id="IPR036621">
    <property type="entry name" value="Anticodon-bd_dom_sf"/>
</dbReference>
<evidence type="ECO:0000256" key="6">
    <source>
        <dbReference type="ARBA" id="ARBA00022840"/>
    </source>
</evidence>
<dbReference type="Pfam" id="PF13393">
    <property type="entry name" value="tRNA-synt_His"/>
    <property type="match status" value="1"/>
</dbReference>
<dbReference type="InterPro" id="IPR015807">
    <property type="entry name" value="His-tRNA-ligase"/>
</dbReference>
<dbReference type="NCBIfam" id="TIGR00442">
    <property type="entry name" value="hisS"/>
    <property type="match status" value="1"/>
</dbReference>
<keyword evidence="4 10" id="KW-0436">Ligase</keyword>
<dbReference type="InterPro" id="IPR045864">
    <property type="entry name" value="aa-tRNA-synth_II/BPL/LPL"/>
</dbReference>
<dbReference type="Gene3D" id="3.40.50.800">
    <property type="entry name" value="Anticodon-binding domain"/>
    <property type="match status" value="1"/>
</dbReference>
<dbReference type="Pfam" id="PF03129">
    <property type="entry name" value="HGTP_anticodon"/>
    <property type="match status" value="1"/>
</dbReference>
<dbReference type="PANTHER" id="PTHR43707:SF1">
    <property type="entry name" value="HISTIDINE--TRNA LIGASE, MITOCHONDRIAL-RELATED"/>
    <property type="match status" value="1"/>
</dbReference>
<evidence type="ECO:0000256" key="9">
    <source>
        <dbReference type="ARBA" id="ARBA00047639"/>
    </source>
</evidence>
<keyword evidence="5 10" id="KW-0547">Nucleotide-binding</keyword>
<gene>
    <name evidence="10 12" type="primary">hisS</name>
    <name evidence="12" type="ORF">GCM10023205_49710</name>
</gene>
<comment type="subunit">
    <text evidence="2 10">Homodimer.</text>
</comment>
<reference evidence="13" key="1">
    <citation type="journal article" date="2019" name="Int. J. Syst. Evol. Microbiol.">
        <title>The Global Catalogue of Microorganisms (GCM) 10K type strain sequencing project: providing services to taxonomists for standard genome sequencing and annotation.</title>
        <authorList>
            <consortium name="The Broad Institute Genomics Platform"/>
            <consortium name="The Broad Institute Genome Sequencing Center for Infectious Disease"/>
            <person name="Wu L."/>
            <person name="Ma J."/>
        </authorList>
    </citation>
    <scope>NUCLEOTIDE SEQUENCE [LARGE SCALE GENOMIC DNA]</scope>
    <source>
        <strain evidence="13">JCM 17986</strain>
    </source>
</reference>
<keyword evidence="8 10" id="KW-0030">Aminoacyl-tRNA synthetase</keyword>
<dbReference type="SUPFAM" id="SSF55681">
    <property type="entry name" value="Class II aaRS and biotin synthetases"/>
    <property type="match status" value="1"/>
</dbReference>
<dbReference type="InterPro" id="IPR006195">
    <property type="entry name" value="aa-tRNA-synth_II"/>
</dbReference>
<keyword evidence="7 10" id="KW-0648">Protein biosynthesis</keyword>
<keyword evidence="6 10" id="KW-0067">ATP-binding</keyword>
<name>A0ABP9HRR6_9ACTN</name>
<dbReference type="Gene3D" id="3.30.930.10">
    <property type="entry name" value="Bira Bifunctional Protein, Domain 2"/>
    <property type="match status" value="1"/>
</dbReference>
<evidence type="ECO:0000256" key="10">
    <source>
        <dbReference type="HAMAP-Rule" id="MF_00127"/>
    </source>
</evidence>
<comment type="similarity">
    <text evidence="1 10">Belongs to the class-II aminoacyl-tRNA synthetase family.</text>
</comment>
<feature type="domain" description="Aminoacyl-transfer RNA synthetases class-II family profile" evidence="11">
    <location>
        <begin position="32"/>
        <end position="323"/>
    </location>
</feature>
<dbReference type="CDD" id="cd00859">
    <property type="entry name" value="HisRS_anticodon"/>
    <property type="match status" value="1"/>
</dbReference>
<dbReference type="InterPro" id="IPR033656">
    <property type="entry name" value="HisRS_anticodon"/>
</dbReference>
<evidence type="ECO:0000259" key="11">
    <source>
        <dbReference type="PROSITE" id="PS50862"/>
    </source>
</evidence>
<dbReference type="EC" id="6.1.1.21" evidence="10"/>
<evidence type="ECO:0000313" key="12">
    <source>
        <dbReference type="EMBL" id="GAA4976583.1"/>
    </source>
</evidence>